<evidence type="ECO:0000256" key="1">
    <source>
        <dbReference type="ARBA" id="ARBA00004141"/>
    </source>
</evidence>
<dbReference type="PANTHER" id="PTHR15948:SF0">
    <property type="entry name" value="GOLGI PH REGULATOR A-RELATED"/>
    <property type="match status" value="1"/>
</dbReference>
<organism evidence="8 9">
    <name type="scientific">Apatococcus fuscideae</name>
    <dbReference type="NCBI Taxonomy" id="2026836"/>
    <lineage>
        <taxon>Eukaryota</taxon>
        <taxon>Viridiplantae</taxon>
        <taxon>Chlorophyta</taxon>
        <taxon>core chlorophytes</taxon>
        <taxon>Trebouxiophyceae</taxon>
        <taxon>Chlorellales</taxon>
        <taxon>Chlorellaceae</taxon>
        <taxon>Apatococcus</taxon>
    </lineage>
</organism>
<feature type="transmembrane region" description="Helical" evidence="5">
    <location>
        <begin position="443"/>
        <end position="460"/>
    </location>
</feature>
<comment type="subcellular location">
    <subcellularLocation>
        <location evidence="1">Membrane</location>
        <topology evidence="1">Multi-pass membrane protein</topology>
    </subcellularLocation>
</comment>
<dbReference type="GO" id="GO:0016020">
    <property type="term" value="C:membrane"/>
    <property type="evidence" value="ECO:0007669"/>
    <property type="project" value="UniProtKB-SubCell"/>
</dbReference>
<gene>
    <name evidence="8" type="ORF">WJX84_008046</name>
</gene>
<evidence type="ECO:0000313" key="8">
    <source>
        <dbReference type="EMBL" id="KAK9863225.1"/>
    </source>
</evidence>
<feature type="domain" description="Abscisic acid G-protein coupled receptor-like" evidence="6">
    <location>
        <begin position="292"/>
        <end position="463"/>
    </location>
</feature>
<dbReference type="Pfam" id="PF12430">
    <property type="entry name" value="ABA_GPCR"/>
    <property type="match status" value="1"/>
</dbReference>
<keyword evidence="2 5" id="KW-0812">Transmembrane</keyword>
<evidence type="ECO:0000313" key="9">
    <source>
        <dbReference type="Proteomes" id="UP001485043"/>
    </source>
</evidence>
<evidence type="ECO:0000256" key="2">
    <source>
        <dbReference type="ARBA" id="ARBA00022692"/>
    </source>
</evidence>
<dbReference type="GO" id="GO:0009737">
    <property type="term" value="P:response to abscisic acid"/>
    <property type="evidence" value="ECO:0007669"/>
    <property type="project" value="TreeGrafter"/>
</dbReference>
<name>A0AAW1T3P0_9CHLO</name>
<feature type="transmembrane region" description="Helical" evidence="5">
    <location>
        <begin position="45"/>
        <end position="67"/>
    </location>
</feature>
<proteinExistence type="predicted"/>
<evidence type="ECO:0000259" key="7">
    <source>
        <dbReference type="Pfam" id="PF12537"/>
    </source>
</evidence>
<dbReference type="GO" id="GO:0010427">
    <property type="term" value="F:abscisic acid binding"/>
    <property type="evidence" value="ECO:0007669"/>
    <property type="project" value="TreeGrafter"/>
</dbReference>
<reference evidence="8 9" key="1">
    <citation type="journal article" date="2024" name="Nat. Commun.">
        <title>Phylogenomics reveals the evolutionary origins of lichenization in chlorophyte algae.</title>
        <authorList>
            <person name="Puginier C."/>
            <person name="Libourel C."/>
            <person name="Otte J."/>
            <person name="Skaloud P."/>
            <person name="Haon M."/>
            <person name="Grisel S."/>
            <person name="Petersen M."/>
            <person name="Berrin J.G."/>
            <person name="Delaux P.M."/>
            <person name="Dal Grande F."/>
            <person name="Keller J."/>
        </authorList>
    </citation>
    <scope>NUCLEOTIDE SEQUENCE [LARGE SCALE GENOMIC DNA]</scope>
    <source>
        <strain evidence="8 9">SAG 2523</strain>
    </source>
</reference>
<keyword evidence="3 5" id="KW-1133">Transmembrane helix</keyword>
<dbReference type="InterPro" id="IPR022535">
    <property type="entry name" value="Golgi_pH-regulator_cons_dom"/>
</dbReference>
<keyword evidence="9" id="KW-1185">Reference proteome</keyword>
<dbReference type="InterPro" id="IPR025969">
    <property type="entry name" value="ABA_GPCR_dom"/>
</dbReference>
<evidence type="ECO:0000256" key="5">
    <source>
        <dbReference type="SAM" id="Phobius"/>
    </source>
</evidence>
<dbReference type="AlphaFoldDB" id="A0AAW1T3P0"/>
<feature type="domain" description="Golgi pH regulator conserved" evidence="7">
    <location>
        <begin position="151"/>
        <end position="212"/>
    </location>
</feature>
<feature type="transmembrane region" description="Helical" evidence="5">
    <location>
        <begin position="394"/>
        <end position="415"/>
    </location>
</feature>
<feature type="transmembrane region" description="Helical" evidence="5">
    <location>
        <begin position="6"/>
        <end position="24"/>
    </location>
</feature>
<evidence type="ECO:0000256" key="3">
    <source>
        <dbReference type="ARBA" id="ARBA00022989"/>
    </source>
</evidence>
<evidence type="ECO:0000256" key="4">
    <source>
        <dbReference type="ARBA" id="ARBA00023136"/>
    </source>
</evidence>
<accession>A0AAW1T3P0</accession>
<keyword evidence="4 5" id="KW-0472">Membrane</keyword>
<dbReference type="InterPro" id="IPR015672">
    <property type="entry name" value="GPHR/GTG"/>
</dbReference>
<evidence type="ECO:0000259" key="6">
    <source>
        <dbReference type="Pfam" id="PF12430"/>
    </source>
</evidence>
<sequence>MAFLELLLVGASLILLFVFGWVFLQQSLYKELDDSETLLQGIFSLVFAVSVNLVQLILFEILGILPYRIRWLNWRLDVLGLLALLLVAVPFYACYRALNSSRRCSRSQALVGATLCMLGLLWTLWRGAGQTRPGTPNAATLSTWDARILHAVSRVGTVGTTLIAILSGYGSVNLPYAYLSLFTRPVHKREIVAMETQLLQAMDSVANKKKRMVLKARDEASGKQDRATQRASASIFRRVAWSLQEPARMWASRGGESLSSLQGEVVALESLCRAIFAEVLELRSERERALAARTLLGHLRNLLGYLLSFYCLFRIVTSVRALIFGEDFKLDPASRMIGLLLRAFSGGHLKINTTLFSQYLTLFFIGFISASSLRGFLKNMQKLFSAVSGANNGAALLLILTELTGLYAISSVLLLRKQLPAQYRTIITDAIGGELEFEFFHRWFNSLFVLSAILTMLLFISQHQSSRQDSPADLPMWTKQTQSLRTA</sequence>
<comment type="caution">
    <text evidence="8">The sequence shown here is derived from an EMBL/GenBank/DDBJ whole genome shotgun (WGS) entry which is preliminary data.</text>
</comment>
<feature type="transmembrane region" description="Helical" evidence="5">
    <location>
        <begin position="355"/>
        <end position="373"/>
    </location>
</feature>
<feature type="transmembrane region" description="Helical" evidence="5">
    <location>
        <begin position="302"/>
        <end position="323"/>
    </location>
</feature>
<feature type="transmembrane region" description="Helical" evidence="5">
    <location>
        <begin position="79"/>
        <end position="98"/>
    </location>
</feature>
<dbReference type="Pfam" id="PF12537">
    <property type="entry name" value="GPHR_N"/>
    <property type="match status" value="1"/>
</dbReference>
<protein>
    <submittedName>
        <fullName evidence="8">Uncharacterized protein</fullName>
    </submittedName>
</protein>
<feature type="transmembrane region" description="Helical" evidence="5">
    <location>
        <begin position="110"/>
        <end position="128"/>
    </location>
</feature>
<dbReference type="Proteomes" id="UP001485043">
    <property type="component" value="Unassembled WGS sequence"/>
</dbReference>
<dbReference type="EMBL" id="JALJOV010000500">
    <property type="protein sequence ID" value="KAK9863225.1"/>
    <property type="molecule type" value="Genomic_DNA"/>
</dbReference>
<dbReference type="PANTHER" id="PTHR15948">
    <property type="entry name" value="G-PROTEIN COUPLED RECEPTOR 89-RELATED"/>
    <property type="match status" value="1"/>
</dbReference>